<sequence>MRPMYCRIAHRARKRNHAPSFPADCGFVAKCDLCGVCVSDGQVGWVGWWDSRRRSTWRWWQRQ</sequence>
<reference evidence="1 2" key="1">
    <citation type="submission" date="2016-07" db="EMBL/GenBank/DDBJ databases">
        <title>Pervasive Adenine N6-methylation of Active Genes in Fungi.</title>
        <authorList>
            <consortium name="DOE Joint Genome Institute"/>
            <person name="Mondo S.J."/>
            <person name="Dannebaum R.O."/>
            <person name="Kuo R.C."/>
            <person name="Labutti K."/>
            <person name="Haridas S."/>
            <person name="Kuo A."/>
            <person name="Salamov A."/>
            <person name="Ahrendt S.R."/>
            <person name="Lipzen A."/>
            <person name="Sullivan W."/>
            <person name="Andreopoulos W.B."/>
            <person name="Clum A."/>
            <person name="Lindquist E."/>
            <person name="Daum C."/>
            <person name="Ramamoorthy G.K."/>
            <person name="Gryganskyi A."/>
            <person name="Culley D."/>
            <person name="Magnuson J.K."/>
            <person name="James T.Y."/>
            <person name="O'Malley M.A."/>
            <person name="Stajich J.E."/>
            <person name="Spatafora J.W."/>
            <person name="Visel A."/>
            <person name="Grigoriev I.V."/>
        </authorList>
    </citation>
    <scope>NUCLEOTIDE SEQUENCE [LARGE SCALE GENOMIC DNA]</scope>
    <source>
        <strain evidence="1 2">PL171</strain>
    </source>
</reference>
<keyword evidence="2" id="KW-1185">Reference proteome</keyword>
<dbReference type="SUPFAM" id="SSF54292">
    <property type="entry name" value="2Fe-2S ferredoxin-like"/>
    <property type="match status" value="1"/>
</dbReference>
<protein>
    <submittedName>
        <fullName evidence="1">Uncharacterized protein</fullName>
    </submittedName>
</protein>
<organism evidence="1 2">
    <name type="scientific">Catenaria anguillulae PL171</name>
    <dbReference type="NCBI Taxonomy" id="765915"/>
    <lineage>
        <taxon>Eukaryota</taxon>
        <taxon>Fungi</taxon>
        <taxon>Fungi incertae sedis</taxon>
        <taxon>Blastocladiomycota</taxon>
        <taxon>Blastocladiomycetes</taxon>
        <taxon>Blastocladiales</taxon>
        <taxon>Catenariaceae</taxon>
        <taxon>Catenaria</taxon>
    </lineage>
</organism>
<proteinExistence type="predicted"/>
<dbReference type="AlphaFoldDB" id="A0A1Y2HSZ9"/>
<dbReference type="Proteomes" id="UP000193411">
    <property type="component" value="Unassembled WGS sequence"/>
</dbReference>
<evidence type="ECO:0000313" key="1">
    <source>
        <dbReference type="EMBL" id="ORZ37746.1"/>
    </source>
</evidence>
<dbReference type="InterPro" id="IPR036010">
    <property type="entry name" value="2Fe-2S_ferredoxin-like_sf"/>
</dbReference>
<name>A0A1Y2HSZ9_9FUNG</name>
<gene>
    <name evidence="1" type="ORF">BCR44DRAFT_1429878</name>
</gene>
<evidence type="ECO:0000313" key="2">
    <source>
        <dbReference type="Proteomes" id="UP000193411"/>
    </source>
</evidence>
<dbReference type="GO" id="GO:0051536">
    <property type="term" value="F:iron-sulfur cluster binding"/>
    <property type="evidence" value="ECO:0007669"/>
    <property type="project" value="InterPro"/>
</dbReference>
<dbReference type="EMBL" id="MCFL01000011">
    <property type="protein sequence ID" value="ORZ37746.1"/>
    <property type="molecule type" value="Genomic_DNA"/>
</dbReference>
<comment type="caution">
    <text evidence="1">The sequence shown here is derived from an EMBL/GenBank/DDBJ whole genome shotgun (WGS) entry which is preliminary data.</text>
</comment>
<accession>A0A1Y2HSZ9</accession>